<evidence type="ECO:0000256" key="1">
    <source>
        <dbReference type="ARBA" id="ARBA00023015"/>
    </source>
</evidence>
<dbReference type="GO" id="GO:0006355">
    <property type="term" value="P:regulation of DNA-templated transcription"/>
    <property type="evidence" value="ECO:0007669"/>
    <property type="project" value="InterPro"/>
</dbReference>
<dbReference type="AlphaFoldDB" id="A0A0V9S5M3"/>
<gene>
    <name evidence="3" type="primary">sfaC_2</name>
    <name evidence="3" type="ORF">NCTC9075_04327</name>
</gene>
<keyword evidence="1" id="KW-0805">Transcription regulation</keyword>
<accession>A0A0V9S5M3</accession>
<dbReference type="Gene3D" id="1.10.10.10">
    <property type="entry name" value="Winged helix-like DNA-binding domain superfamily/Winged helix DNA-binding domain"/>
    <property type="match status" value="1"/>
</dbReference>
<protein>
    <submittedName>
        <fullName evidence="3">F1C and S fimbrial switch regulatory protein</fullName>
    </submittedName>
</protein>
<sequence length="73" mass="8206">MQNEIMGFLGRHNGGKTAEIAEALAVTDYQARYYLLLLEKEGMVQRSPLRRGMATYWFLKGEMQAGQSCSSTT</sequence>
<proteinExistence type="predicted"/>
<dbReference type="Proteomes" id="UP000254181">
    <property type="component" value="Unassembled WGS sequence"/>
</dbReference>
<dbReference type="Pfam" id="PF04703">
    <property type="entry name" value="FaeA"/>
    <property type="match status" value="1"/>
</dbReference>
<dbReference type="InterPro" id="IPR036390">
    <property type="entry name" value="WH_DNA-bd_sf"/>
</dbReference>
<organism evidence="3 4">
    <name type="scientific">Escherichia coli</name>
    <dbReference type="NCBI Taxonomy" id="562"/>
    <lineage>
        <taxon>Bacteria</taxon>
        <taxon>Pseudomonadati</taxon>
        <taxon>Pseudomonadota</taxon>
        <taxon>Gammaproteobacteria</taxon>
        <taxon>Enterobacterales</taxon>
        <taxon>Enterobacteriaceae</taxon>
        <taxon>Escherichia</taxon>
    </lineage>
</organism>
<dbReference type="InterPro" id="IPR006793">
    <property type="entry name" value="FaeA"/>
</dbReference>
<dbReference type="EMBL" id="UGEM01000004">
    <property type="protein sequence ID" value="STP20860.1"/>
    <property type="molecule type" value="Genomic_DNA"/>
</dbReference>
<dbReference type="InterPro" id="IPR036388">
    <property type="entry name" value="WH-like_DNA-bd_sf"/>
</dbReference>
<name>A0A0V9S5M3_ECOLX</name>
<reference evidence="3 4" key="1">
    <citation type="submission" date="2018-06" db="EMBL/GenBank/DDBJ databases">
        <authorList>
            <consortium name="Pathogen Informatics"/>
            <person name="Doyle S."/>
        </authorList>
    </citation>
    <scope>NUCLEOTIDE SEQUENCE [LARGE SCALE GENOMIC DNA]</scope>
    <source>
        <strain evidence="3 4">NCTC9075</strain>
    </source>
</reference>
<dbReference type="SUPFAM" id="SSF46785">
    <property type="entry name" value="Winged helix' DNA-binding domain"/>
    <property type="match status" value="1"/>
</dbReference>
<evidence type="ECO:0000313" key="4">
    <source>
        <dbReference type="Proteomes" id="UP000254181"/>
    </source>
</evidence>
<evidence type="ECO:0000313" key="3">
    <source>
        <dbReference type="EMBL" id="STP20860.1"/>
    </source>
</evidence>
<keyword evidence="2" id="KW-0804">Transcription</keyword>
<evidence type="ECO:0000256" key="2">
    <source>
        <dbReference type="ARBA" id="ARBA00023163"/>
    </source>
</evidence>